<evidence type="ECO:0000313" key="4">
    <source>
        <dbReference type="EMBL" id="MBD7961284.1"/>
    </source>
</evidence>
<accession>A0ABR8SCR5</accession>
<dbReference type="EMBL" id="JACSQK010000006">
    <property type="protein sequence ID" value="MBD7961284.1"/>
    <property type="molecule type" value="Genomic_DNA"/>
</dbReference>
<protein>
    <submittedName>
        <fullName evidence="4">FAD-dependent oxidoreductase</fullName>
    </submittedName>
</protein>
<dbReference type="InterPro" id="IPR006076">
    <property type="entry name" value="FAD-dep_OxRdtase"/>
</dbReference>
<gene>
    <name evidence="4" type="ORF">H9646_12405</name>
</gene>
<dbReference type="Gene3D" id="3.30.9.10">
    <property type="entry name" value="D-Amino Acid Oxidase, subunit A, domain 2"/>
    <property type="match status" value="1"/>
</dbReference>
<evidence type="ECO:0000256" key="1">
    <source>
        <dbReference type="ARBA" id="ARBA00009410"/>
    </source>
</evidence>
<comment type="caution">
    <text evidence="4">The sequence shown here is derived from an EMBL/GenBank/DDBJ whole genome shotgun (WGS) entry which is preliminary data.</text>
</comment>
<dbReference type="Proteomes" id="UP000634919">
    <property type="component" value="Unassembled WGS sequence"/>
</dbReference>
<reference evidence="4 5" key="1">
    <citation type="submission" date="2020-08" db="EMBL/GenBank/DDBJ databases">
        <title>A Genomic Blueprint of the Chicken Gut Microbiome.</title>
        <authorList>
            <person name="Gilroy R."/>
            <person name="Ravi A."/>
            <person name="Getino M."/>
            <person name="Pursley I."/>
            <person name="Horton D.L."/>
            <person name="Alikhan N.-F."/>
            <person name="Baker D."/>
            <person name="Gharbi K."/>
            <person name="Hall N."/>
            <person name="Watson M."/>
            <person name="Adriaenssens E.M."/>
            <person name="Foster-Nyarko E."/>
            <person name="Jarju S."/>
            <person name="Secka A."/>
            <person name="Antonio M."/>
            <person name="Oren A."/>
            <person name="Chaudhuri R."/>
            <person name="La Ragione R.M."/>
            <person name="Hildebrand F."/>
            <person name="Pallen M.J."/>
        </authorList>
    </citation>
    <scope>NUCLEOTIDE SEQUENCE [LARGE SCALE GENOMIC DNA]</scope>
    <source>
        <strain evidence="4 5">Sa2CVA6</strain>
    </source>
</reference>
<name>A0ABR8SCR5_9BURK</name>
<comment type="similarity">
    <text evidence="1">Belongs to the DadA oxidoreductase family.</text>
</comment>
<dbReference type="InterPro" id="IPR036188">
    <property type="entry name" value="FAD/NAD-bd_sf"/>
</dbReference>
<dbReference type="Gene3D" id="3.50.50.60">
    <property type="entry name" value="FAD/NAD(P)-binding domain"/>
    <property type="match status" value="2"/>
</dbReference>
<evidence type="ECO:0000259" key="3">
    <source>
        <dbReference type="Pfam" id="PF01266"/>
    </source>
</evidence>
<dbReference type="RefSeq" id="WP_191723699.1">
    <property type="nucleotide sequence ID" value="NZ_JACSQK010000006.1"/>
</dbReference>
<proteinExistence type="inferred from homology"/>
<dbReference type="SUPFAM" id="SSF51971">
    <property type="entry name" value="Nucleotide-binding domain"/>
    <property type="match status" value="1"/>
</dbReference>
<dbReference type="PANTHER" id="PTHR13847">
    <property type="entry name" value="SARCOSINE DEHYDROGENASE-RELATED"/>
    <property type="match status" value="1"/>
</dbReference>
<dbReference type="PANTHER" id="PTHR13847:SF280">
    <property type="entry name" value="D-AMINO ACID DEHYDROGENASE"/>
    <property type="match status" value="1"/>
</dbReference>
<keyword evidence="5" id="KW-1185">Reference proteome</keyword>
<evidence type="ECO:0000256" key="2">
    <source>
        <dbReference type="ARBA" id="ARBA00023002"/>
    </source>
</evidence>
<keyword evidence="2" id="KW-0560">Oxidoreductase</keyword>
<dbReference type="Pfam" id="PF01266">
    <property type="entry name" value="DAO"/>
    <property type="match status" value="1"/>
</dbReference>
<evidence type="ECO:0000313" key="5">
    <source>
        <dbReference type="Proteomes" id="UP000634919"/>
    </source>
</evidence>
<sequence length="415" mass="44984">MNIAIVGAGITGISTALEFARDGHQVTVYEQMNAAAEDASFAPGGWLLPCATQSLATPGAGMPFKQLKSGAGLTQASSMIGSPVWRWARQWKKHEKNASKHGNNALLTSLSTLSAYSASLRWQDCEDTDIAAERKSGTLIMLRTPQEVAFWNQQLPLLEAQNVACKMLPPPQAQALEPGLGQEITWLNAVYFPDGESINPRLWAQYLRLQAQEMGVAIRTGIQIQSISKQPVGVEITGTLQRHDAVVICTGTNHRLLQNLQLNLPIMPTWGYSVTAPVRDGLQAPRSAIMDWAQQATISRVGQRVRITAGLELGSSAEAPQHTHTLQRMYRLLNDWFPGGAQLSSPQVQVWRGSRGHLPDGLPLTGPSGHHGIWLNLAHGSHGVSLAAGCARAIADMVADRATAIDMQAFHPLRF</sequence>
<organism evidence="4 5">
    <name type="scientific">Comamonas avium</name>
    <dbReference type="NCBI Taxonomy" id="2762231"/>
    <lineage>
        <taxon>Bacteria</taxon>
        <taxon>Pseudomonadati</taxon>
        <taxon>Pseudomonadota</taxon>
        <taxon>Betaproteobacteria</taxon>
        <taxon>Burkholderiales</taxon>
        <taxon>Comamonadaceae</taxon>
        <taxon>Comamonas</taxon>
    </lineage>
</organism>
<feature type="domain" description="FAD dependent oxidoreductase" evidence="3">
    <location>
        <begin position="3"/>
        <end position="397"/>
    </location>
</feature>